<keyword evidence="2" id="KW-1185">Reference proteome</keyword>
<sequence length="247" mass="28162">MKALILAAGYATRLYPLTLNKSKALLPIFGEKTVVDFIIEQLENIDRISQIIIVTNDKYIHAFEEWLGARRFKKEIRLVNDGTASLEDKLGAIGDMQFAIEQEYIEEDLLVLAGDNIFTLDLSGFIAFFDQSERDCVLVKQTDNLQELQSIGVVELDAGQHILSFEEKPLVPQSNIGVYAIYLYKKETLPLIKDYLSAGHNPDSPSRFPEWLIHHRDVRAYFGEGEIYDIGTHEALDEVRHIFRTNS</sequence>
<comment type="caution">
    <text evidence="1">The sequence shown here is derived from an EMBL/GenBank/DDBJ whole genome shotgun (WGS) entry which is preliminary data.</text>
</comment>
<reference evidence="1" key="1">
    <citation type="submission" date="2024-12" db="EMBL/GenBank/DDBJ databases">
        <authorList>
            <person name="Wu N."/>
        </authorList>
    </citation>
    <scope>NUCLEOTIDE SEQUENCE</scope>
    <source>
        <strain evidence="1">P15</strain>
    </source>
</reference>
<organism evidence="1 2">
    <name type="scientific">Paenibacillus mesotrionivorans</name>
    <dbReference type="NCBI Taxonomy" id="3160968"/>
    <lineage>
        <taxon>Bacteria</taxon>
        <taxon>Bacillati</taxon>
        <taxon>Bacillota</taxon>
        <taxon>Bacilli</taxon>
        <taxon>Bacillales</taxon>
        <taxon>Paenibacillaceae</taxon>
        <taxon>Paenibacillus</taxon>
    </lineage>
</organism>
<accession>A0ACC7NTJ6</accession>
<name>A0ACC7NTJ6_9BACL</name>
<protein>
    <submittedName>
        <fullName evidence="1">Nucleotidyltransferase family protein</fullName>
    </submittedName>
</protein>
<gene>
    <name evidence="1" type="ORF">ACI1P1_05630</name>
</gene>
<proteinExistence type="predicted"/>
<evidence type="ECO:0000313" key="2">
    <source>
        <dbReference type="Proteomes" id="UP001631969"/>
    </source>
</evidence>
<evidence type="ECO:0000313" key="1">
    <source>
        <dbReference type="EMBL" id="MFM9327780.1"/>
    </source>
</evidence>
<dbReference type="Proteomes" id="UP001631969">
    <property type="component" value="Unassembled WGS sequence"/>
</dbReference>
<dbReference type="EMBL" id="JBJURJ010000003">
    <property type="protein sequence ID" value="MFM9327780.1"/>
    <property type="molecule type" value="Genomic_DNA"/>
</dbReference>